<dbReference type="PROSITE" id="PS50088">
    <property type="entry name" value="ANK_REPEAT"/>
    <property type="match status" value="1"/>
</dbReference>
<feature type="coiled-coil region" evidence="2">
    <location>
        <begin position="394"/>
        <end position="421"/>
    </location>
</feature>
<dbReference type="InterPro" id="IPR002110">
    <property type="entry name" value="Ankyrin_rpt"/>
</dbReference>
<evidence type="ECO:0000256" key="3">
    <source>
        <dbReference type="SAM" id="SignalP"/>
    </source>
</evidence>
<dbReference type="AlphaFoldDB" id="A0AAD2FX65"/>
<dbReference type="SMART" id="SM00248">
    <property type="entry name" value="ANK"/>
    <property type="match status" value="1"/>
</dbReference>
<evidence type="ECO:0000313" key="5">
    <source>
        <dbReference type="Proteomes" id="UP001295423"/>
    </source>
</evidence>
<dbReference type="Proteomes" id="UP001295423">
    <property type="component" value="Unassembled WGS sequence"/>
</dbReference>
<organism evidence="4 5">
    <name type="scientific">Cylindrotheca closterium</name>
    <dbReference type="NCBI Taxonomy" id="2856"/>
    <lineage>
        <taxon>Eukaryota</taxon>
        <taxon>Sar</taxon>
        <taxon>Stramenopiles</taxon>
        <taxon>Ochrophyta</taxon>
        <taxon>Bacillariophyta</taxon>
        <taxon>Bacillariophyceae</taxon>
        <taxon>Bacillariophycidae</taxon>
        <taxon>Bacillariales</taxon>
        <taxon>Bacillariaceae</taxon>
        <taxon>Cylindrotheca</taxon>
    </lineage>
</organism>
<name>A0AAD2FX65_9STRA</name>
<evidence type="ECO:0000256" key="1">
    <source>
        <dbReference type="PROSITE-ProRule" id="PRU00023"/>
    </source>
</evidence>
<sequence>MVTTIQFSLLALLCLRLAGPTIAKDSSHFETYGIDVSFPIQDRVSTNYAHLDHNKYPEKFDTPPMYDAMAVQPLGNRLQMYTDHINSCREQFVPSNEREFNCDQFEYDRILMNRRQPQSMVNLTEFGFKKIQSPPHLKKLIDQFWKENKDKGKNEAWASGNSYVNHWDSPTTLVSVDDRGLRGSGGRLKEHIWAAASAVLEEWTQVELQPCSLYGIRVYHEGAIMLPHVDRLPLVASAVINVAQDVEEDWPTEVYDHQGNAHNVTIRPGEMLLFESHSVVHGHPFPLKGNFYASIFIHFEPTGHTIGKNESGFFYVKEEDQRKSSWSDSPKAWKDANREYLSNTKQGFGGQSSSMEGGLPPYIKRESPEEDHWLAFHPEGWKTPEKILPSEAHVAAKTGQLDELEEKLKKGNREILVERDENGYQILHQAVVGGFQDVVKMLVSKGAEINARTHGGYGESPLRIAEREYGPNSPIVKYLKGQGALSIGPEL</sequence>
<feature type="signal peptide" evidence="3">
    <location>
        <begin position="1"/>
        <end position="23"/>
    </location>
</feature>
<keyword evidence="1" id="KW-0040">ANK repeat</keyword>
<keyword evidence="3" id="KW-0732">Signal</keyword>
<dbReference type="SUPFAM" id="SSF48403">
    <property type="entry name" value="Ankyrin repeat"/>
    <property type="match status" value="1"/>
</dbReference>
<feature type="repeat" description="ANK" evidence="1">
    <location>
        <begin position="422"/>
        <end position="454"/>
    </location>
</feature>
<dbReference type="EMBL" id="CAKOGP040001881">
    <property type="protein sequence ID" value="CAJ1955249.1"/>
    <property type="molecule type" value="Genomic_DNA"/>
</dbReference>
<reference evidence="4" key="1">
    <citation type="submission" date="2023-08" db="EMBL/GenBank/DDBJ databases">
        <authorList>
            <person name="Audoor S."/>
            <person name="Bilcke G."/>
        </authorList>
    </citation>
    <scope>NUCLEOTIDE SEQUENCE</scope>
</reference>
<evidence type="ECO:0000256" key="2">
    <source>
        <dbReference type="SAM" id="Coils"/>
    </source>
</evidence>
<feature type="chain" id="PRO_5042209660" evidence="3">
    <location>
        <begin position="24"/>
        <end position="491"/>
    </location>
</feature>
<dbReference type="PROSITE" id="PS50297">
    <property type="entry name" value="ANK_REP_REGION"/>
    <property type="match status" value="1"/>
</dbReference>
<evidence type="ECO:0000313" key="4">
    <source>
        <dbReference type="EMBL" id="CAJ1955249.1"/>
    </source>
</evidence>
<dbReference type="Gene3D" id="1.25.40.20">
    <property type="entry name" value="Ankyrin repeat-containing domain"/>
    <property type="match status" value="1"/>
</dbReference>
<dbReference type="Pfam" id="PF12796">
    <property type="entry name" value="Ank_2"/>
    <property type="match status" value="1"/>
</dbReference>
<protein>
    <submittedName>
        <fullName evidence="4">Uncharacterized protein</fullName>
    </submittedName>
</protein>
<keyword evidence="2" id="KW-0175">Coiled coil</keyword>
<accession>A0AAD2FX65</accession>
<dbReference type="InterPro" id="IPR036770">
    <property type="entry name" value="Ankyrin_rpt-contain_sf"/>
</dbReference>
<gene>
    <name evidence="4" type="ORF">CYCCA115_LOCUS15658</name>
</gene>
<comment type="caution">
    <text evidence="4">The sequence shown here is derived from an EMBL/GenBank/DDBJ whole genome shotgun (WGS) entry which is preliminary data.</text>
</comment>
<proteinExistence type="predicted"/>
<keyword evidence="5" id="KW-1185">Reference proteome</keyword>